<dbReference type="InterPro" id="IPR006058">
    <property type="entry name" value="2Fe2S_fd_BS"/>
</dbReference>
<dbReference type="PROSITE" id="PS00197">
    <property type="entry name" value="2FE2S_FER_1"/>
    <property type="match status" value="1"/>
</dbReference>
<reference evidence="2 3" key="1">
    <citation type="submission" date="2024-09" db="EMBL/GenBank/DDBJ databases">
        <authorList>
            <person name="Zhang Z.-H."/>
        </authorList>
    </citation>
    <scope>NUCLEOTIDE SEQUENCE [LARGE SCALE GENOMIC DNA]</scope>
    <source>
        <strain evidence="2 3">HHTR114</strain>
    </source>
</reference>
<proteinExistence type="predicted"/>
<sequence>MAAFRISIPEAGCVSASKADESVLAAMGRQGLKKIPSGCHGGGCGVCKIRILFGRYRVGKMNRDVISPDEVKAGFALACKTFAEEDLEIAVVGRMRKYYRERL</sequence>
<name>A0ABW1KTG6_9PROT</name>
<dbReference type="SUPFAM" id="SSF54292">
    <property type="entry name" value="2Fe-2S ferredoxin-like"/>
    <property type="match status" value="1"/>
</dbReference>
<evidence type="ECO:0000259" key="1">
    <source>
        <dbReference type="PROSITE" id="PS51085"/>
    </source>
</evidence>
<comment type="caution">
    <text evidence="2">The sequence shown here is derived from an EMBL/GenBank/DDBJ whole genome shotgun (WGS) entry which is preliminary data.</text>
</comment>
<dbReference type="PROSITE" id="PS51085">
    <property type="entry name" value="2FE2S_FER_2"/>
    <property type="match status" value="1"/>
</dbReference>
<dbReference type="EMBL" id="JBHPON010000001">
    <property type="protein sequence ID" value="MFC6035401.1"/>
    <property type="molecule type" value="Genomic_DNA"/>
</dbReference>
<dbReference type="InterPro" id="IPR001041">
    <property type="entry name" value="2Fe-2S_ferredoxin-type"/>
</dbReference>
<organism evidence="2 3">
    <name type="scientific">Hyphococcus aureus</name>
    <dbReference type="NCBI Taxonomy" id="2666033"/>
    <lineage>
        <taxon>Bacteria</taxon>
        <taxon>Pseudomonadati</taxon>
        <taxon>Pseudomonadota</taxon>
        <taxon>Alphaproteobacteria</taxon>
        <taxon>Parvularculales</taxon>
        <taxon>Parvularculaceae</taxon>
        <taxon>Hyphococcus</taxon>
    </lineage>
</organism>
<gene>
    <name evidence="2" type="ORF">ACFMB1_07595</name>
</gene>
<keyword evidence="3" id="KW-1185">Reference proteome</keyword>
<dbReference type="Pfam" id="PF00111">
    <property type="entry name" value="Fer2"/>
    <property type="match status" value="1"/>
</dbReference>
<dbReference type="Proteomes" id="UP001596116">
    <property type="component" value="Unassembled WGS sequence"/>
</dbReference>
<dbReference type="InterPro" id="IPR012675">
    <property type="entry name" value="Beta-grasp_dom_sf"/>
</dbReference>
<evidence type="ECO:0000313" key="3">
    <source>
        <dbReference type="Proteomes" id="UP001596116"/>
    </source>
</evidence>
<feature type="domain" description="2Fe-2S ferredoxin-type" evidence="1">
    <location>
        <begin position="4"/>
        <end position="95"/>
    </location>
</feature>
<protein>
    <submittedName>
        <fullName evidence="2">2Fe-2S iron-sulfur cluster-binding protein</fullName>
    </submittedName>
</protein>
<dbReference type="InterPro" id="IPR036010">
    <property type="entry name" value="2Fe-2S_ferredoxin-like_sf"/>
</dbReference>
<dbReference type="Gene3D" id="3.10.20.30">
    <property type="match status" value="1"/>
</dbReference>
<accession>A0ABW1KTG6</accession>
<evidence type="ECO:0000313" key="2">
    <source>
        <dbReference type="EMBL" id="MFC6035401.1"/>
    </source>
</evidence>
<dbReference type="RefSeq" id="WP_379879276.1">
    <property type="nucleotide sequence ID" value="NZ_JBHPON010000001.1"/>
</dbReference>